<name>A0ABP6ZG70_9ACTN</name>
<evidence type="ECO:0000313" key="3">
    <source>
        <dbReference type="Proteomes" id="UP001500630"/>
    </source>
</evidence>
<gene>
    <name evidence="2" type="ORF">GCM10022419_111960</name>
</gene>
<keyword evidence="1" id="KW-0732">Signal</keyword>
<evidence type="ECO:0000256" key="1">
    <source>
        <dbReference type="SAM" id="SignalP"/>
    </source>
</evidence>
<sequence>MVVATVLTGMPSAAATSAPAADGQIFPSTTIFGGLGTGATAEAALDDAVADATAQAAAARFGDYAITGDPIVQSMVRPGFPVTYRAQVTVGCTT</sequence>
<proteinExistence type="predicted"/>
<comment type="caution">
    <text evidence="2">The sequence shown here is derived from an EMBL/GenBank/DDBJ whole genome shotgun (WGS) entry which is preliminary data.</text>
</comment>
<organism evidence="2 3">
    <name type="scientific">Nonomuraea rosea</name>
    <dbReference type="NCBI Taxonomy" id="638574"/>
    <lineage>
        <taxon>Bacteria</taxon>
        <taxon>Bacillati</taxon>
        <taxon>Actinomycetota</taxon>
        <taxon>Actinomycetes</taxon>
        <taxon>Streptosporangiales</taxon>
        <taxon>Streptosporangiaceae</taxon>
        <taxon>Nonomuraea</taxon>
    </lineage>
</organism>
<dbReference type="Proteomes" id="UP001500630">
    <property type="component" value="Unassembled WGS sequence"/>
</dbReference>
<protein>
    <submittedName>
        <fullName evidence="2">Uncharacterized protein</fullName>
    </submittedName>
</protein>
<keyword evidence="3" id="KW-1185">Reference proteome</keyword>
<reference evidence="3" key="1">
    <citation type="journal article" date="2019" name="Int. J. Syst. Evol. Microbiol.">
        <title>The Global Catalogue of Microorganisms (GCM) 10K type strain sequencing project: providing services to taxonomists for standard genome sequencing and annotation.</title>
        <authorList>
            <consortium name="The Broad Institute Genomics Platform"/>
            <consortium name="The Broad Institute Genome Sequencing Center for Infectious Disease"/>
            <person name="Wu L."/>
            <person name="Ma J."/>
        </authorList>
    </citation>
    <scope>NUCLEOTIDE SEQUENCE [LARGE SCALE GENOMIC DNA]</scope>
    <source>
        <strain evidence="3">JCM 17326</strain>
    </source>
</reference>
<evidence type="ECO:0000313" key="2">
    <source>
        <dbReference type="EMBL" id="GAA3608627.1"/>
    </source>
</evidence>
<feature type="chain" id="PRO_5045196847" evidence="1">
    <location>
        <begin position="21"/>
        <end position="94"/>
    </location>
</feature>
<dbReference type="EMBL" id="BAABDQ010000044">
    <property type="protein sequence ID" value="GAA3608627.1"/>
    <property type="molecule type" value="Genomic_DNA"/>
</dbReference>
<feature type="signal peptide" evidence="1">
    <location>
        <begin position="1"/>
        <end position="20"/>
    </location>
</feature>
<accession>A0ABP6ZG70</accession>